<dbReference type="EMBL" id="BGPR01085363">
    <property type="protein sequence ID" value="GBL99090.1"/>
    <property type="molecule type" value="Genomic_DNA"/>
</dbReference>
<feature type="compositionally biased region" description="Basic and acidic residues" evidence="3">
    <location>
        <begin position="17"/>
        <end position="38"/>
    </location>
</feature>
<name>A0A4Y2C3P0_ARAVE</name>
<evidence type="ECO:0000313" key="4">
    <source>
        <dbReference type="EMBL" id="GBL99090.1"/>
    </source>
</evidence>
<keyword evidence="2" id="KW-0503">Monooxygenase</keyword>
<proteinExistence type="inferred from homology"/>
<dbReference type="Proteomes" id="UP000499080">
    <property type="component" value="Unassembled WGS sequence"/>
</dbReference>
<accession>A0A4Y2C3P0</accession>
<reference evidence="4 5" key="1">
    <citation type="journal article" date="2019" name="Sci. Rep.">
        <title>Orb-weaving spider Araneus ventricosus genome elucidates the spidroin gene catalogue.</title>
        <authorList>
            <person name="Kono N."/>
            <person name="Nakamura H."/>
            <person name="Ohtoshi R."/>
            <person name="Moran D.A.P."/>
            <person name="Shinohara A."/>
            <person name="Yoshida Y."/>
            <person name="Fujiwara M."/>
            <person name="Mori M."/>
            <person name="Tomita M."/>
            <person name="Arakawa K."/>
        </authorList>
    </citation>
    <scope>NUCLEOTIDE SEQUENCE [LARGE SCALE GENOMIC DNA]</scope>
</reference>
<keyword evidence="5" id="KW-1185">Reference proteome</keyword>
<dbReference type="GO" id="GO:0004497">
    <property type="term" value="F:monooxygenase activity"/>
    <property type="evidence" value="ECO:0007669"/>
    <property type="project" value="UniProtKB-KW"/>
</dbReference>
<comment type="similarity">
    <text evidence="1">Belongs to the cytochrome P450 family.</text>
</comment>
<evidence type="ECO:0000256" key="3">
    <source>
        <dbReference type="SAM" id="MobiDB-lite"/>
    </source>
</evidence>
<dbReference type="OrthoDB" id="2789670at2759"/>
<dbReference type="GO" id="GO:0020037">
    <property type="term" value="F:heme binding"/>
    <property type="evidence" value="ECO:0007669"/>
    <property type="project" value="InterPro"/>
</dbReference>
<keyword evidence="2" id="KW-0560">Oxidoreductase</keyword>
<dbReference type="PANTHER" id="PTHR47331:SF5">
    <property type="entry name" value="RIBONUCLEASE H"/>
    <property type="match status" value="1"/>
</dbReference>
<dbReference type="SUPFAM" id="SSF48264">
    <property type="entry name" value="Cytochrome P450"/>
    <property type="match status" value="1"/>
</dbReference>
<dbReference type="Gene3D" id="1.10.630.10">
    <property type="entry name" value="Cytochrome P450"/>
    <property type="match status" value="1"/>
</dbReference>
<feature type="non-terminal residue" evidence="4">
    <location>
        <position position="1"/>
    </location>
</feature>
<dbReference type="AlphaFoldDB" id="A0A4Y2C3P0"/>
<dbReference type="GO" id="GO:0005506">
    <property type="term" value="F:iron ion binding"/>
    <property type="evidence" value="ECO:0007669"/>
    <property type="project" value="InterPro"/>
</dbReference>
<comment type="caution">
    <text evidence="4">The sequence shown here is derived from an EMBL/GenBank/DDBJ whole genome shotgun (WGS) entry which is preliminary data.</text>
</comment>
<evidence type="ECO:0000256" key="1">
    <source>
        <dbReference type="ARBA" id="ARBA00010617"/>
    </source>
</evidence>
<gene>
    <name evidence="4" type="ORF">AVEN_42722_1</name>
</gene>
<organism evidence="4 5">
    <name type="scientific">Araneus ventricosus</name>
    <name type="common">Orbweaver spider</name>
    <name type="synonym">Epeira ventricosa</name>
    <dbReference type="NCBI Taxonomy" id="182803"/>
    <lineage>
        <taxon>Eukaryota</taxon>
        <taxon>Metazoa</taxon>
        <taxon>Ecdysozoa</taxon>
        <taxon>Arthropoda</taxon>
        <taxon>Chelicerata</taxon>
        <taxon>Arachnida</taxon>
        <taxon>Araneae</taxon>
        <taxon>Araneomorphae</taxon>
        <taxon>Entelegynae</taxon>
        <taxon>Araneoidea</taxon>
        <taxon>Araneidae</taxon>
        <taxon>Araneus</taxon>
    </lineage>
</organism>
<feature type="region of interest" description="Disordered" evidence="3">
    <location>
        <begin position="17"/>
        <end position="43"/>
    </location>
</feature>
<protein>
    <submittedName>
        <fullName evidence="4">Uncharacterized protein</fullName>
    </submittedName>
</protein>
<dbReference type="PANTHER" id="PTHR47331">
    <property type="entry name" value="PHD-TYPE DOMAIN-CONTAINING PROTEIN"/>
    <property type="match status" value="1"/>
</dbReference>
<dbReference type="Pfam" id="PF00067">
    <property type="entry name" value="p450"/>
    <property type="match status" value="1"/>
</dbReference>
<feature type="compositionally biased region" description="Low complexity" evidence="3">
    <location>
        <begin position="325"/>
        <end position="344"/>
    </location>
</feature>
<evidence type="ECO:0000313" key="5">
    <source>
        <dbReference type="Proteomes" id="UP000499080"/>
    </source>
</evidence>
<evidence type="ECO:0000256" key="2">
    <source>
        <dbReference type="ARBA" id="ARBA00023033"/>
    </source>
</evidence>
<dbReference type="GO" id="GO:0016705">
    <property type="term" value="F:oxidoreductase activity, acting on paired donors, with incorporation or reduction of molecular oxygen"/>
    <property type="evidence" value="ECO:0007669"/>
    <property type="project" value="InterPro"/>
</dbReference>
<dbReference type="InterPro" id="IPR001128">
    <property type="entry name" value="Cyt_P450"/>
</dbReference>
<sequence>TRNDFLQLLMGTVKDFAEEKEGDVGNDEKDTKSHEGQDKSNNQINKSLSLDEAVSQSVQFFVAGFDTISSAIANAVYLLALHPDIQNRTYEEVRDVLLKTEANFFINIVFTGNKSIGQNLSVHKDSISNPPTNRRLEDAVVVDWPQMMKPKLHNLLDESLRKQWELSLDSEKFPTYDDLVSFIEKHARSIRNANSDHLTSRDCISRNIQSRDMNKYSAKKNTVVHNTVVNNSTRNKCILCSENHPIYKCGIFNSYNLEQRWNVIKTMKLCNNCLRSNHDVSKCMLSVRCKNCSLKHHTLLHDYSKNYKPLAPPSQNVPNLERGESSSATSLSYSGTSDSGNILL</sequence>
<dbReference type="InterPro" id="IPR036396">
    <property type="entry name" value="Cyt_P450_sf"/>
</dbReference>
<feature type="region of interest" description="Disordered" evidence="3">
    <location>
        <begin position="310"/>
        <end position="344"/>
    </location>
</feature>